<dbReference type="Pfam" id="PF04997">
    <property type="entry name" value="RNA_pol_Rpb1_1"/>
    <property type="match status" value="1"/>
</dbReference>
<accession>A0A8X8D536</accession>
<comment type="function">
    <text evidence="5">DNA-dependent RNA polymerase catalyzes the transcription of DNA into RNA using the four ribonucleoside triphosphates as substrates.</text>
</comment>
<keyword evidence="1 5" id="KW-0240">DNA-directed RNA polymerase</keyword>
<dbReference type="GO" id="GO:0000428">
    <property type="term" value="C:DNA-directed RNA polymerase complex"/>
    <property type="evidence" value="ECO:0007669"/>
    <property type="project" value="UniProtKB-KW"/>
</dbReference>
<dbReference type="EMBL" id="JAAWWB010000002">
    <property type="protein sequence ID" value="KAG6787731.1"/>
    <property type="molecule type" value="Genomic_DNA"/>
</dbReference>
<evidence type="ECO:0000256" key="5">
    <source>
        <dbReference type="RuleBase" id="RU004279"/>
    </source>
</evidence>
<dbReference type="PANTHER" id="PTHR19376">
    <property type="entry name" value="DNA-DIRECTED RNA POLYMERASE"/>
    <property type="match status" value="1"/>
</dbReference>
<dbReference type="InterPro" id="IPR000722">
    <property type="entry name" value="RNA_pol_asu"/>
</dbReference>
<keyword evidence="4 5" id="KW-0804">Transcription</keyword>
<dbReference type="EC" id="2.7.7.6" evidence="5"/>
<name>A0A8X8D536_POPTO</name>
<dbReference type="PANTHER" id="PTHR19376:SF51">
    <property type="entry name" value="DNA-DIRECTED RNA POLYMERASE V SUBUNIT 1"/>
    <property type="match status" value="1"/>
</dbReference>
<protein>
    <recommendedName>
        <fullName evidence="5">DNA-directed RNA polymerase subunit</fullName>
        <ecNumber evidence="5">2.7.7.6</ecNumber>
    </recommendedName>
</protein>
<feature type="domain" description="RNA polymerase N-terminal" evidence="7">
    <location>
        <begin position="203"/>
        <end position="452"/>
    </location>
</feature>
<evidence type="ECO:0000313" key="8">
    <source>
        <dbReference type="EMBL" id="KAG6787731.1"/>
    </source>
</evidence>
<dbReference type="AlphaFoldDB" id="A0A8X8D536"/>
<dbReference type="GO" id="GO:0003677">
    <property type="term" value="F:DNA binding"/>
    <property type="evidence" value="ECO:0007669"/>
    <property type="project" value="InterPro"/>
</dbReference>
<comment type="catalytic activity">
    <reaction evidence="5">
        <text>RNA(n) + a ribonucleoside 5'-triphosphate = RNA(n+1) + diphosphate</text>
        <dbReference type="Rhea" id="RHEA:21248"/>
        <dbReference type="Rhea" id="RHEA-COMP:14527"/>
        <dbReference type="Rhea" id="RHEA-COMP:17342"/>
        <dbReference type="ChEBI" id="CHEBI:33019"/>
        <dbReference type="ChEBI" id="CHEBI:61557"/>
        <dbReference type="ChEBI" id="CHEBI:140395"/>
        <dbReference type="EC" id="2.7.7.6"/>
    </reaction>
</comment>
<dbReference type="SMART" id="SM00663">
    <property type="entry name" value="RPOLA_N"/>
    <property type="match status" value="1"/>
</dbReference>
<organism evidence="8 9">
    <name type="scientific">Populus tomentosa</name>
    <name type="common">Chinese white poplar</name>
    <dbReference type="NCBI Taxonomy" id="118781"/>
    <lineage>
        <taxon>Eukaryota</taxon>
        <taxon>Viridiplantae</taxon>
        <taxon>Streptophyta</taxon>
        <taxon>Embryophyta</taxon>
        <taxon>Tracheophyta</taxon>
        <taxon>Spermatophyta</taxon>
        <taxon>Magnoliopsida</taxon>
        <taxon>eudicotyledons</taxon>
        <taxon>Gunneridae</taxon>
        <taxon>Pentapetalae</taxon>
        <taxon>rosids</taxon>
        <taxon>fabids</taxon>
        <taxon>Malpighiales</taxon>
        <taxon>Salicaceae</taxon>
        <taxon>Saliceae</taxon>
        <taxon>Populus</taxon>
    </lineage>
</organism>
<dbReference type="InterPro" id="IPR006592">
    <property type="entry name" value="RNA_pol_N"/>
</dbReference>
<evidence type="ECO:0000256" key="1">
    <source>
        <dbReference type="ARBA" id="ARBA00022478"/>
    </source>
</evidence>
<comment type="similarity">
    <text evidence="5">Belongs to the RNA polymerase beta' chain family.</text>
</comment>
<dbReference type="InterPro" id="IPR045867">
    <property type="entry name" value="DNA-dir_RpoC_beta_prime"/>
</dbReference>
<proteinExistence type="inferred from homology"/>
<dbReference type="GO" id="GO:0003899">
    <property type="term" value="F:DNA-directed RNA polymerase activity"/>
    <property type="evidence" value="ECO:0007669"/>
    <property type="project" value="UniProtKB-EC"/>
</dbReference>
<evidence type="ECO:0000259" key="7">
    <source>
        <dbReference type="SMART" id="SM00663"/>
    </source>
</evidence>
<sequence>MDEIPQSSIFEGEITGIRFGFASQKEICTASISDCPISHSIQLTNPFLGLPLEFGKCESCGSSEPGQCEGHFGYIDLPVPIYHPSHISELKRMLSLLCLKCLKLKRNKECAQISIREFKNTDGACFLELKLPSRSRLQDGCWDFLERYGFRYGDDFTRPLLPCEVCFWYIASDFRTVLVMQILKRIPAETRKKLGGKGYFPQDGYILQQLPVPPNCLSVPAVSDGTSIMSSDLSISMLKKVLKQVEVIKSSRSGAPNFDAHKDEANSLQSMVDRYLQVRGTTKTSRDVDVRYGIAQRITFEERVSVHNMRYLQELVDNKLCLAYRDGSSTYSLREGSKGHTFLRPGQVVHRRIVDGDVVFINRPPTTHKHSLQALSVYVHDDHTVKINPLICGPLSADFDGDCVHLFYPQSLAAEAEVLELFSAEKQLLSSHSGNLNLQLTTDSLLSLKMIFKACFLDKSAAQQLAMFVSLVLWNAINLPTEMLKVFTLNALFTLRSALSLQCAGDHRISSASIIWASPETTTWIRNPSRTQKGELALDIVLEKSVVKQSGDAWRIVLDSCLPVLHLIDTTRSIPYAIKQVQELLGVSCAFDQAVQRLSKSVTMVAKGVLKEHLILLGNSMTCARSLIGFYTGGYKTLSRSLDIQVPFTEATLFTPRKCFEKAAEKCHTDYLSSIVASCSWGKHVTVGTGSCFDVLWDTKEACLNPEGGIDAYSFLNMVRSTAGGEESVTACLGAEVDDLILEDEDWNLSPEHHSSSDKPTFEDGAEFQDFLGNQPAESNWEKASSLKDGSWSAGNWDVDENDHAGQEKPWTLGMCSAETNDVYNGWDNAATRKINSSWNSENDVTQSNSLSGWATKKPETHNGSTTNVQEKPARSNDLDAGTAWGRKAGDNKFANVTKSW</sequence>
<dbReference type="GO" id="GO:0006351">
    <property type="term" value="P:DNA-templated transcription"/>
    <property type="evidence" value="ECO:0007669"/>
    <property type="project" value="InterPro"/>
</dbReference>
<comment type="caution">
    <text evidence="8">The sequence shown here is derived from an EMBL/GenBank/DDBJ whole genome shotgun (WGS) entry which is preliminary data.</text>
</comment>
<dbReference type="Pfam" id="PF00623">
    <property type="entry name" value="RNA_pol_Rpb1_2"/>
    <property type="match status" value="1"/>
</dbReference>
<evidence type="ECO:0000256" key="6">
    <source>
        <dbReference type="SAM" id="MobiDB-lite"/>
    </source>
</evidence>
<evidence type="ECO:0000313" key="9">
    <source>
        <dbReference type="Proteomes" id="UP000886885"/>
    </source>
</evidence>
<feature type="region of interest" description="Disordered" evidence="6">
    <location>
        <begin position="839"/>
        <end position="901"/>
    </location>
</feature>
<dbReference type="OrthoDB" id="1926397at2759"/>
<keyword evidence="9" id="KW-1185">Reference proteome</keyword>
<gene>
    <name evidence="8" type="ORF">POTOM_003775</name>
</gene>
<evidence type="ECO:0000256" key="3">
    <source>
        <dbReference type="ARBA" id="ARBA00022695"/>
    </source>
</evidence>
<feature type="compositionally biased region" description="Polar residues" evidence="6">
    <location>
        <begin position="839"/>
        <end position="853"/>
    </location>
</feature>
<keyword evidence="3 5" id="KW-0548">Nucleotidyltransferase</keyword>
<evidence type="ECO:0000256" key="2">
    <source>
        <dbReference type="ARBA" id="ARBA00022679"/>
    </source>
</evidence>
<evidence type="ECO:0000256" key="4">
    <source>
        <dbReference type="ARBA" id="ARBA00023163"/>
    </source>
</evidence>
<reference evidence="8" key="1">
    <citation type="journal article" date="2020" name="bioRxiv">
        <title>Hybrid origin of Populus tomentosa Carr. identified through genome sequencing and phylogenomic analysis.</title>
        <authorList>
            <person name="An X."/>
            <person name="Gao K."/>
            <person name="Chen Z."/>
            <person name="Li J."/>
            <person name="Yang X."/>
            <person name="Yang X."/>
            <person name="Zhou J."/>
            <person name="Guo T."/>
            <person name="Zhao T."/>
            <person name="Huang S."/>
            <person name="Miao D."/>
            <person name="Khan W.U."/>
            <person name="Rao P."/>
            <person name="Ye M."/>
            <person name="Lei B."/>
            <person name="Liao W."/>
            <person name="Wang J."/>
            <person name="Ji L."/>
            <person name="Li Y."/>
            <person name="Guo B."/>
            <person name="Mustafa N.S."/>
            <person name="Li S."/>
            <person name="Yun Q."/>
            <person name="Keller S.R."/>
            <person name="Mao J."/>
            <person name="Zhang R."/>
            <person name="Strauss S.H."/>
        </authorList>
    </citation>
    <scope>NUCLEOTIDE SEQUENCE</scope>
    <source>
        <strain evidence="8">GM15</strain>
        <tissue evidence="8">Leaf</tissue>
    </source>
</reference>
<dbReference type="Proteomes" id="UP000886885">
    <property type="component" value="Chromosome 1D"/>
</dbReference>
<keyword evidence="2 5" id="KW-0808">Transferase</keyword>
<dbReference type="InterPro" id="IPR007080">
    <property type="entry name" value="RNA_pol_Rpb1_1"/>
</dbReference>